<feature type="binding site" evidence="6">
    <location>
        <begin position="204"/>
        <end position="208"/>
    </location>
    <ligand>
        <name>AMP</name>
        <dbReference type="ChEBI" id="CHEBI:456215"/>
    </ligand>
</feature>
<keyword evidence="2 6" id="KW-0067">ATP-binding</keyword>
<comment type="subunit">
    <text evidence="6">Homotetramer.</text>
</comment>
<evidence type="ECO:0000256" key="1">
    <source>
        <dbReference type="ARBA" id="ARBA00022741"/>
    </source>
</evidence>
<feature type="binding site" evidence="6">
    <location>
        <position position="233"/>
    </location>
    <ligand>
        <name>AMP</name>
        <dbReference type="ChEBI" id="CHEBI:456215"/>
    </ligand>
</feature>
<evidence type="ECO:0000256" key="4">
    <source>
        <dbReference type="ARBA" id="ARBA00023027"/>
    </source>
</evidence>
<dbReference type="PROSITE" id="PS51383">
    <property type="entry name" value="YJEF_C_3"/>
    <property type="match status" value="1"/>
</dbReference>
<feature type="binding site" evidence="6">
    <location>
        <position position="115"/>
    </location>
    <ligand>
        <name>(6S)-NADPHX</name>
        <dbReference type="ChEBI" id="CHEBI:64076"/>
    </ligand>
</feature>
<protein>
    <recommendedName>
        <fullName evidence="6">ADP-dependent (S)-NAD(P)H-hydrate dehydratase</fullName>
        <ecNumber evidence="6">4.2.1.136</ecNumber>
    </recommendedName>
    <alternativeName>
        <fullName evidence="6">ADP-dependent NAD(P)HX dehydratase</fullName>
    </alternativeName>
</protein>
<dbReference type="HAMAP" id="MF_01965">
    <property type="entry name" value="NADHX_dehydratase"/>
    <property type="match status" value="1"/>
</dbReference>
<sequence>MTTHLPIDHAFLRSSPLPSHADADDKNARGSVLVVAGSSEVPGAALLAATAALRAGAGKLQIAAVRSVAPYLAIAAPEALVLALPETPDGEIDPACAPQLQDNASKARAVLVGPGMTDEESAHRLVLALLACSPETSFVLDAAAVTSFKDDKATLLTHKGRIAMTPHAGEMATFLGIDRDEVSANPVEAGQRAADSTGSVVAMKGTSTFVCDPDAGPWLCEGGGIGLATSGSGDVLAGIVAGLLARGATPLLATQWGVFLHAEAGRRLARTVGKVGYLARELPGEIPAILQEHSPAI</sequence>
<dbReference type="Pfam" id="PF01256">
    <property type="entry name" value="Carb_kinase"/>
    <property type="match status" value="1"/>
</dbReference>
<evidence type="ECO:0000313" key="8">
    <source>
        <dbReference type="EMBL" id="KAB0678530.1"/>
    </source>
</evidence>
<dbReference type="CDD" id="cd01171">
    <property type="entry name" value="YXKO-related"/>
    <property type="match status" value="1"/>
</dbReference>
<dbReference type="GO" id="GO:0052856">
    <property type="term" value="F:NAD(P)HX epimerase activity"/>
    <property type="evidence" value="ECO:0007669"/>
    <property type="project" value="TreeGrafter"/>
</dbReference>
<dbReference type="Gene3D" id="3.40.1190.20">
    <property type="match status" value="1"/>
</dbReference>
<comment type="similarity">
    <text evidence="6">Belongs to the NnrD/CARKD family.</text>
</comment>
<dbReference type="EMBL" id="VZDO01000013">
    <property type="protein sequence ID" value="KAB0678530.1"/>
    <property type="molecule type" value="Genomic_DNA"/>
</dbReference>
<keyword evidence="9" id="KW-1185">Reference proteome</keyword>
<comment type="caution">
    <text evidence="8">The sequence shown here is derived from an EMBL/GenBank/DDBJ whole genome shotgun (WGS) entry which is preliminary data.</text>
</comment>
<comment type="catalytic activity">
    <reaction evidence="6">
        <text>(6S)-NADPHX + ADP = AMP + phosphate + NADPH + H(+)</text>
        <dbReference type="Rhea" id="RHEA:32235"/>
        <dbReference type="ChEBI" id="CHEBI:15378"/>
        <dbReference type="ChEBI" id="CHEBI:43474"/>
        <dbReference type="ChEBI" id="CHEBI:57783"/>
        <dbReference type="ChEBI" id="CHEBI:64076"/>
        <dbReference type="ChEBI" id="CHEBI:456215"/>
        <dbReference type="ChEBI" id="CHEBI:456216"/>
        <dbReference type="EC" id="4.2.1.136"/>
    </reaction>
</comment>
<organism evidence="8 9">
    <name type="scientific">Plantimonas leprariae</name>
    <dbReference type="NCBI Taxonomy" id="2615207"/>
    <lineage>
        <taxon>Bacteria</taxon>
        <taxon>Pseudomonadati</taxon>
        <taxon>Pseudomonadota</taxon>
        <taxon>Alphaproteobacteria</taxon>
        <taxon>Hyphomicrobiales</taxon>
        <taxon>Aurantimonadaceae</taxon>
        <taxon>Plantimonas</taxon>
    </lineage>
</organism>
<comment type="function">
    <text evidence="6">Catalyzes the dehydration of the S-form of NAD(P)HX at the expense of ADP, which is converted to AMP. Together with NAD(P)HX epimerase, which catalyzes the epimerization of the S- and R-forms, the enzyme allows the repair of both epimers of NAD(P)HX, a damaged form of NAD(P)H that is a result of enzymatic or heat-dependent hydration.</text>
</comment>
<reference evidence="8 9" key="1">
    <citation type="submission" date="2019-09" db="EMBL/GenBank/DDBJ databases">
        <title>YIM 132180 draft genome.</title>
        <authorList>
            <person name="Zhang K."/>
        </authorList>
    </citation>
    <scope>NUCLEOTIDE SEQUENCE [LARGE SCALE GENOMIC DNA]</scope>
    <source>
        <strain evidence="8 9">YIM 132180</strain>
    </source>
</reference>
<dbReference type="GO" id="GO:0110051">
    <property type="term" value="P:metabolite repair"/>
    <property type="evidence" value="ECO:0007669"/>
    <property type="project" value="TreeGrafter"/>
</dbReference>
<gene>
    <name evidence="6" type="primary">nnrD</name>
    <name evidence="8" type="ORF">F6X38_16020</name>
</gene>
<dbReference type="InterPro" id="IPR029056">
    <property type="entry name" value="Ribokinase-like"/>
</dbReference>
<dbReference type="GO" id="GO:0052855">
    <property type="term" value="F:ADP-dependent NAD(P)H-hydrate dehydratase activity"/>
    <property type="evidence" value="ECO:0007669"/>
    <property type="project" value="UniProtKB-UniRule"/>
</dbReference>
<evidence type="ECO:0000256" key="5">
    <source>
        <dbReference type="ARBA" id="ARBA00023239"/>
    </source>
</evidence>
<evidence type="ECO:0000256" key="3">
    <source>
        <dbReference type="ARBA" id="ARBA00022857"/>
    </source>
</evidence>
<feature type="binding site" evidence="6">
    <location>
        <position position="234"/>
    </location>
    <ligand>
        <name>(6S)-NADPHX</name>
        <dbReference type="ChEBI" id="CHEBI:64076"/>
    </ligand>
</feature>
<keyword evidence="1 6" id="KW-0547">Nucleotide-binding</keyword>
<dbReference type="PANTHER" id="PTHR12592">
    <property type="entry name" value="ATP-DEPENDENT (S)-NAD(P)H-HYDRATE DEHYDRATASE FAMILY MEMBER"/>
    <property type="match status" value="1"/>
</dbReference>
<dbReference type="GO" id="GO:0005524">
    <property type="term" value="F:ATP binding"/>
    <property type="evidence" value="ECO:0007669"/>
    <property type="project" value="UniProtKB-KW"/>
</dbReference>
<dbReference type="RefSeq" id="WP_150971331.1">
    <property type="nucleotide sequence ID" value="NZ_VZDO01000013.1"/>
</dbReference>
<evidence type="ECO:0000256" key="2">
    <source>
        <dbReference type="ARBA" id="ARBA00022840"/>
    </source>
</evidence>
<feature type="binding site" evidence="6">
    <location>
        <position position="167"/>
    </location>
    <ligand>
        <name>(6S)-NADPHX</name>
        <dbReference type="ChEBI" id="CHEBI:64076"/>
    </ligand>
</feature>
<dbReference type="NCBIfam" id="TIGR00196">
    <property type="entry name" value="yjeF_cterm"/>
    <property type="match status" value="1"/>
</dbReference>
<accession>A0A7V7PMM8</accession>
<dbReference type="Proteomes" id="UP000432089">
    <property type="component" value="Unassembled WGS sequence"/>
</dbReference>
<evidence type="ECO:0000259" key="7">
    <source>
        <dbReference type="PROSITE" id="PS51383"/>
    </source>
</evidence>
<keyword evidence="4 6" id="KW-0520">NAD</keyword>
<keyword evidence="3 6" id="KW-0521">NADP</keyword>
<dbReference type="SUPFAM" id="SSF53613">
    <property type="entry name" value="Ribokinase-like"/>
    <property type="match status" value="1"/>
</dbReference>
<keyword evidence="5 6" id="KW-0456">Lyase</keyword>
<dbReference type="GO" id="GO:0046496">
    <property type="term" value="P:nicotinamide nucleotide metabolic process"/>
    <property type="evidence" value="ECO:0007669"/>
    <property type="project" value="UniProtKB-UniRule"/>
</dbReference>
<name>A0A7V7PMM8_9HYPH</name>
<feature type="binding site" evidence="6">
    <location>
        <position position="44"/>
    </location>
    <ligand>
        <name>(6S)-NADPHX</name>
        <dbReference type="ChEBI" id="CHEBI:64076"/>
    </ligand>
</feature>
<proteinExistence type="inferred from homology"/>
<dbReference type="EC" id="4.2.1.136" evidence="6"/>
<dbReference type="AlphaFoldDB" id="A0A7V7PMM8"/>
<dbReference type="PANTHER" id="PTHR12592:SF0">
    <property type="entry name" value="ATP-DEPENDENT (S)-NAD(P)H-HYDRATE DEHYDRATASE"/>
    <property type="match status" value="1"/>
</dbReference>
<comment type="cofactor">
    <cofactor evidence="6">
        <name>Mg(2+)</name>
        <dbReference type="ChEBI" id="CHEBI:18420"/>
    </cofactor>
</comment>
<evidence type="ECO:0000256" key="6">
    <source>
        <dbReference type="HAMAP-Rule" id="MF_01965"/>
    </source>
</evidence>
<feature type="domain" description="YjeF C-terminal" evidence="7">
    <location>
        <begin position="9"/>
        <end position="293"/>
    </location>
</feature>
<evidence type="ECO:0000313" key="9">
    <source>
        <dbReference type="Proteomes" id="UP000432089"/>
    </source>
</evidence>
<dbReference type="InterPro" id="IPR000631">
    <property type="entry name" value="CARKD"/>
</dbReference>
<comment type="catalytic activity">
    <reaction evidence="6">
        <text>(6S)-NADHX + ADP = AMP + phosphate + NADH + H(+)</text>
        <dbReference type="Rhea" id="RHEA:32223"/>
        <dbReference type="ChEBI" id="CHEBI:15378"/>
        <dbReference type="ChEBI" id="CHEBI:43474"/>
        <dbReference type="ChEBI" id="CHEBI:57945"/>
        <dbReference type="ChEBI" id="CHEBI:64074"/>
        <dbReference type="ChEBI" id="CHEBI:456215"/>
        <dbReference type="ChEBI" id="CHEBI:456216"/>
        <dbReference type="EC" id="4.2.1.136"/>
    </reaction>
</comment>